<protein>
    <submittedName>
        <fullName evidence="6">Uncharacterized protein</fullName>
    </submittedName>
</protein>
<feature type="transmembrane region" description="Helical" evidence="5">
    <location>
        <begin position="12"/>
        <end position="37"/>
    </location>
</feature>
<dbReference type="EMBL" id="BAAAXZ010000113">
    <property type="protein sequence ID" value="GAA2931986.1"/>
    <property type="molecule type" value="Genomic_DNA"/>
</dbReference>
<evidence type="ECO:0000313" key="7">
    <source>
        <dbReference type="Proteomes" id="UP001501102"/>
    </source>
</evidence>
<dbReference type="InterPro" id="IPR002293">
    <property type="entry name" value="AA/rel_permease1"/>
</dbReference>
<proteinExistence type="predicted"/>
<sequence length="130" mass="13306">MLISARGTKAVAGLAGLGLVIGTLIPGAVLVVLGLVFLAQGNPSAAPMDTGHVLPPWTGPASLVLIVGNFLSYAGMEMNGVHVSSLREPGRQFPRSVFLATGLVLLIFILPALAISWVMAGRGPESHGRG</sequence>
<keyword evidence="7" id="KW-1185">Reference proteome</keyword>
<evidence type="ECO:0000256" key="4">
    <source>
        <dbReference type="ARBA" id="ARBA00023136"/>
    </source>
</evidence>
<accession>A0ABN3X0W7</accession>
<dbReference type="Proteomes" id="UP001501102">
    <property type="component" value="Unassembled WGS sequence"/>
</dbReference>
<keyword evidence="3 5" id="KW-1133">Transmembrane helix</keyword>
<evidence type="ECO:0000256" key="1">
    <source>
        <dbReference type="ARBA" id="ARBA00004141"/>
    </source>
</evidence>
<dbReference type="Pfam" id="PF13520">
    <property type="entry name" value="AA_permease_2"/>
    <property type="match status" value="1"/>
</dbReference>
<gene>
    <name evidence="6" type="ORF">GCM10020221_29720</name>
</gene>
<feature type="transmembrane region" description="Helical" evidence="5">
    <location>
        <begin position="97"/>
        <end position="120"/>
    </location>
</feature>
<evidence type="ECO:0000256" key="2">
    <source>
        <dbReference type="ARBA" id="ARBA00022692"/>
    </source>
</evidence>
<evidence type="ECO:0000256" key="3">
    <source>
        <dbReference type="ARBA" id="ARBA00022989"/>
    </source>
</evidence>
<comment type="subcellular location">
    <subcellularLocation>
        <location evidence="1">Membrane</location>
        <topology evidence="1">Multi-pass membrane protein</topology>
    </subcellularLocation>
</comment>
<keyword evidence="4 5" id="KW-0472">Membrane</keyword>
<evidence type="ECO:0000256" key="5">
    <source>
        <dbReference type="SAM" id="Phobius"/>
    </source>
</evidence>
<dbReference type="Gene3D" id="1.20.1740.10">
    <property type="entry name" value="Amino acid/polyamine transporter I"/>
    <property type="match status" value="1"/>
</dbReference>
<feature type="transmembrane region" description="Helical" evidence="5">
    <location>
        <begin position="57"/>
        <end position="76"/>
    </location>
</feature>
<comment type="caution">
    <text evidence="6">The sequence shown here is derived from an EMBL/GenBank/DDBJ whole genome shotgun (WGS) entry which is preliminary data.</text>
</comment>
<name>A0ABN3X0W7_STRTU</name>
<evidence type="ECO:0000313" key="6">
    <source>
        <dbReference type="EMBL" id="GAA2931986.1"/>
    </source>
</evidence>
<organism evidence="6 7">
    <name type="scientific">Streptomyces thioluteus</name>
    <dbReference type="NCBI Taxonomy" id="66431"/>
    <lineage>
        <taxon>Bacteria</taxon>
        <taxon>Bacillati</taxon>
        <taxon>Actinomycetota</taxon>
        <taxon>Actinomycetes</taxon>
        <taxon>Kitasatosporales</taxon>
        <taxon>Streptomycetaceae</taxon>
        <taxon>Streptomyces</taxon>
    </lineage>
</organism>
<keyword evidence="2 5" id="KW-0812">Transmembrane</keyword>
<reference evidence="6 7" key="1">
    <citation type="journal article" date="2019" name="Int. J. Syst. Evol. Microbiol.">
        <title>The Global Catalogue of Microorganisms (GCM) 10K type strain sequencing project: providing services to taxonomists for standard genome sequencing and annotation.</title>
        <authorList>
            <consortium name="The Broad Institute Genomics Platform"/>
            <consortium name="The Broad Institute Genome Sequencing Center for Infectious Disease"/>
            <person name="Wu L."/>
            <person name="Ma J."/>
        </authorList>
    </citation>
    <scope>NUCLEOTIDE SEQUENCE [LARGE SCALE GENOMIC DNA]</scope>
    <source>
        <strain evidence="6 7">JCM 4087</strain>
    </source>
</reference>